<dbReference type="EMBL" id="CM026423">
    <property type="protein sequence ID" value="KAG0584671.1"/>
    <property type="molecule type" value="Genomic_DNA"/>
</dbReference>
<evidence type="ECO:0000259" key="1">
    <source>
        <dbReference type="Pfam" id="PF06985"/>
    </source>
</evidence>
<protein>
    <recommendedName>
        <fullName evidence="1">Heterokaryon incompatibility domain-containing protein</fullName>
    </recommendedName>
</protein>
<dbReference type="Pfam" id="PF06985">
    <property type="entry name" value="HET"/>
    <property type="match status" value="1"/>
</dbReference>
<reference evidence="2" key="1">
    <citation type="submission" date="2020-06" db="EMBL/GenBank/DDBJ databases">
        <title>WGS assembly of Ceratodon purpureus strain R40.</title>
        <authorList>
            <person name="Carey S.B."/>
            <person name="Jenkins J."/>
            <person name="Shu S."/>
            <person name="Lovell J.T."/>
            <person name="Sreedasyam A."/>
            <person name="Maumus F."/>
            <person name="Tiley G.P."/>
            <person name="Fernandez-Pozo N."/>
            <person name="Barry K."/>
            <person name="Chen C."/>
            <person name="Wang M."/>
            <person name="Lipzen A."/>
            <person name="Daum C."/>
            <person name="Saski C.A."/>
            <person name="Payton A.C."/>
            <person name="Mcbreen J.C."/>
            <person name="Conrad R.E."/>
            <person name="Kollar L.M."/>
            <person name="Olsson S."/>
            <person name="Huttunen S."/>
            <person name="Landis J.B."/>
            <person name="Wickett N.J."/>
            <person name="Johnson M.G."/>
            <person name="Rensing S.A."/>
            <person name="Grimwood J."/>
            <person name="Schmutz J."/>
            <person name="Mcdaniel S.F."/>
        </authorList>
    </citation>
    <scope>NUCLEOTIDE SEQUENCE</scope>
    <source>
        <strain evidence="2">R40</strain>
    </source>
</reference>
<dbReference type="Proteomes" id="UP000822688">
    <property type="component" value="Chromosome 3"/>
</dbReference>
<proteinExistence type="predicted"/>
<evidence type="ECO:0000313" key="2">
    <source>
        <dbReference type="EMBL" id="KAG0584671.1"/>
    </source>
</evidence>
<sequence length="722" mass="81800">MAMIPEGLSPLKSGVYENPIGVALLKGSLLYSATSETSYKVCDSIDFGAAGFYHGYGITIGHEVSIDEIRQNSGQCSFCGTVAKFFSDWIHQKFDKQAPDLENAQAFVETYRLDSLELNDEGDPKGCLIRINVRFVVKKPAPSHDWFGPSLRFQKCSQDPLKVTDICDRDSLFDWESGEEEAYSGRIRPLVADTRLFRKWKESCCAIHGDHCKLIFTGRRLRRLRFIDVENRCLVDNEDDNSYTALSYVWGNAKLPQLTQSTDKRFREPGSLSTEMLPPTIDDAIEVTRSLGEKYIWVDCLCIMQDNEADKLELIPHMDSIFGFASVTIVAASGVNADVGLPGIRPKSRTQEQVLFRIKGASLLATLDPEGSEEIISYLGESVWLTRGWTFQEKIFARRALIFTKEQVYWECQKASWCEDGLWETTKSPTLYRHCLGEEDFRHPWSSDVDSFERIYRKLVEVYSVRKLTYEKDGLDAFAGILQHFEKQAGQNFLWALPASLLSTAIMWPCELSATRRLDSCTLRSEDGTVTRCPFPSWSWVGWVGEVVFVALFLGNLKSETVDLIFYHLDGSGLPRIIVQAAAATQSLSQISIRKDDDRTIVTPEDIPESVLTRSIARNILFFWSSAAILHVRHEVDKPSLSCKGKVVPSLWSHEPLSHPGHEEEAEFVVIGRESPKRKEDRLALLLVSWENGVAYRRGLVRIKISDWVELGNRVWKMIILG</sequence>
<organism evidence="2 3">
    <name type="scientific">Ceratodon purpureus</name>
    <name type="common">Fire moss</name>
    <name type="synonym">Dicranum purpureum</name>
    <dbReference type="NCBI Taxonomy" id="3225"/>
    <lineage>
        <taxon>Eukaryota</taxon>
        <taxon>Viridiplantae</taxon>
        <taxon>Streptophyta</taxon>
        <taxon>Embryophyta</taxon>
        <taxon>Bryophyta</taxon>
        <taxon>Bryophytina</taxon>
        <taxon>Bryopsida</taxon>
        <taxon>Dicranidae</taxon>
        <taxon>Pseudoditrichales</taxon>
        <taxon>Ditrichaceae</taxon>
        <taxon>Ceratodon</taxon>
    </lineage>
</organism>
<dbReference type="InterPro" id="IPR010730">
    <property type="entry name" value="HET"/>
</dbReference>
<dbReference type="AlphaFoldDB" id="A0A8T0IPC9"/>
<gene>
    <name evidence="2" type="ORF">KC19_3G226900</name>
</gene>
<comment type="caution">
    <text evidence="2">The sequence shown here is derived from an EMBL/GenBank/DDBJ whole genome shotgun (WGS) entry which is preliminary data.</text>
</comment>
<name>A0A8T0IPC9_CERPU</name>
<dbReference type="PANTHER" id="PTHR33112">
    <property type="entry name" value="DOMAIN PROTEIN, PUTATIVE-RELATED"/>
    <property type="match status" value="1"/>
</dbReference>
<accession>A0A8T0IPC9</accession>
<evidence type="ECO:0000313" key="3">
    <source>
        <dbReference type="Proteomes" id="UP000822688"/>
    </source>
</evidence>
<keyword evidence="3" id="KW-1185">Reference proteome</keyword>
<feature type="domain" description="Heterokaryon incompatibility" evidence="1">
    <location>
        <begin position="243"/>
        <end position="393"/>
    </location>
</feature>
<dbReference type="PANTHER" id="PTHR33112:SF12">
    <property type="entry name" value="HETEROKARYON INCOMPATIBILITY DOMAIN-CONTAINING PROTEIN"/>
    <property type="match status" value="1"/>
</dbReference>